<dbReference type="InterPro" id="IPR036393">
    <property type="entry name" value="AceGlu_kinase-like_sf"/>
</dbReference>
<reference evidence="1" key="3">
    <citation type="journal article" name="MicrobiologyOpen">
        <title>Whole-genome comparison between the type strain of Halobacterium salinarum (DSM 3754(T)) and the laboratory strains R1 and NRC-1.</title>
        <authorList>
            <person name="Pfeiffer F."/>
            <person name="Losensky G."/>
            <person name="Marchfelder A."/>
            <person name="Habermann B."/>
            <person name="Dyall-Smith M."/>
        </authorList>
    </citation>
    <scope>NUCLEOTIDE SEQUENCE</scope>
    <source>
        <strain evidence="1">91-R6</strain>
    </source>
</reference>
<dbReference type="AlphaFoldDB" id="A0A4D6GQ19"/>
<dbReference type="EMBL" id="VRYN01000001">
    <property type="protein sequence ID" value="TYO82267.1"/>
    <property type="molecule type" value="Genomic_DNA"/>
</dbReference>
<evidence type="ECO:0000313" key="1">
    <source>
        <dbReference type="EMBL" id="QCC43770.1"/>
    </source>
</evidence>
<evidence type="ECO:0000313" key="2">
    <source>
        <dbReference type="EMBL" id="TYO82267.1"/>
    </source>
</evidence>
<name>A0A4D6GQ19_HALS9</name>
<keyword evidence="1" id="KW-0808">Transferase</keyword>
<dbReference type="EMBL" id="CP038631">
    <property type="protein sequence ID" value="QCC43770.1"/>
    <property type="molecule type" value="Genomic_DNA"/>
</dbReference>
<protein>
    <submittedName>
        <fullName evidence="1">Acetylglutamate kinase-like protein</fullName>
    </submittedName>
</protein>
<evidence type="ECO:0000313" key="4">
    <source>
        <dbReference type="Proteomes" id="UP000323075"/>
    </source>
</evidence>
<reference evidence="2 4" key="2">
    <citation type="submission" date="2019-07" db="EMBL/GenBank/DDBJ databases">
        <title>Genomic Encyclopedia of Archaeal and Bacterial Type Strains, Phase II (KMG-II): from individual species to whole genera.</title>
        <authorList>
            <person name="Goeker M."/>
        </authorList>
    </citation>
    <scope>NUCLEOTIDE SEQUENCE [LARGE SCALE GENOMIC DNA]</scope>
    <source>
        <strain evidence="2 4">DSM 3754</strain>
    </source>
</reference>
<dbReference type="Proteomes" id="UP000296216">
    <property type="component" value="Chromosome"/>
</dbReference>
<keyword evidence="1" id="KW-0418">Kinase</keyword>
<dbReference type="GeneID" id="39853896"/>
<dbReference type="Proteomes" id="UP000323075">
    <property type="component" value="Unassembled WGS sequence"/>
</dbReference>
<dbReference type="SUPFAM" id="SSF53633">
    <property type="entry name" value="Carbamate kinase-like"/>
    <property type="match status" value="1"/>
</dbReference>
<organism evidence="1 3">
    <name type="scientific">Halobacterium salinarum (strain ATCC 33171 / DSM 3754 / JCM 8978 / NBRC 102687 / NCIMB 764 / 91-R6)</name>
    <dbReference type="NCBI Taxonomy" id="2597657"/>
    <lineage>
        <taxon>Archaea</taxon>
        <taxon>Methanobacteriati</taxon>
        <taxon>Methanobacteriota</taxon>
        <taxon>Stenosarchaea group</taxon>
        <taxon>Halobacteria</taxon>
        <taxon>Halobacteriales</taxon>
        <taxon>Halobacteriaceae</taxon>
        <taxon>Halobacterium</taxon>
    </lineage>
</organism>
<proteinExistence type="predicted"/>
<dbReference type="GO" id="GO:0016301">
    <property type="term" value="F:kinase activity"/>
    <property type="evidence" value="ECO:0007669"/>
    <property type="project" value="UniProtKB-KW"/>
</dbReference>
<evidence type="ECO:0000313" key="3">
    <source>
        <dbReference type="Proteomes" id="UP000296216"/>
    </source>
</evidence>
<reference evidence="1 3" key="1">
    <citation type="journal article" date="2019" name="Microbiol. Resour. Announc.">
        <title>The Genome Sequence of the Halobacterium salinarum Type Strain Is Closely Related to That of Laboratory Strains NRC-1 and R1.</title>
        <authorList>
            <person name="Pfeiffer F."/>
            <person name="Marchfelder A."/>
            <person name="Habermann B."/>
            <person name="Dyall-Smith M.L."/>
        </authorList>
    </citation>
    <scope>NUCLEOTIDE SEQUENCE [LARGE SCALE GENOMIC DNA]</scope>
    <source>
        <strain evidence="1">91-R6</strain>
        <strain evidence="3">ATCC 33171 / DSM 3754 / JCM 8978 / NBRC 102687 / NCIMB 764 / 91-R6</strain>
    </source>
</reference>
<sequence>MTVVVALSAAGDPGVAAADVAHLAANGEAVVVVCGGAVAAEDVLAAFRAVGVPGVALDEAAVLAGDRECVSAAVLAEECDAGCVPVVSGDVDRAAAAIAGALDASLVVVADADGVSEAVVAAEAAVAGGVAEAVVVDGGRRDPVVRGLNGRAGIRVTPSVGG</sequence>
<dbReference type="RefSeq" id="WP_136360917.1">
    <property type="nucleotide sequence ID" value="NZ_VRYN01000001.1"/>
</dbReference>
<accession>A0A4D6GQ19</accession>
<gene>
    <name evidence="2" type="ORF">APQ99_00786</name>
    <name evidence="1" type="ORF">HBSAL_00115</name>
</gene>